<comment type="caution">
    <text evidence="3">The sequence shown here is derived from an EMBL/GenBank/DDBJ whole genome shotgun (WGS) entry which is preliminary data.</text>
</comment>
<sequence>MASWLRNMVAYGVSWSLRALVRLAVANGNGQDYARMTVYEKSLTEDREVIGVRELLQVADSSGSAGRELLQSASSAAASGGGGSSAAAAAASDAGSAGNGSAAASLT</sequence>
<feature type="compositionally biased region" description="Low complexity" evidence="1">
    <location>
        <begin position="85"/>
        <end position="107"/>
    </location>
</feature>
<evidence type="ECO:0000256" key="1">
    <source>
        <dbReference type="SAM" id="MobiDB-lite"/>
    </source>
</evidence>
<gene>
    <name evidence="3" type="ORF">WJX74_009490</name>
</gene>
<feature type="signal peptide" evidence="2">
    <location>
        <begin position="1"/>
        <end position="26"/>
    </location>
</feature>
<feature type="region of interest" description="Disordered" evidence="1">
    <location>
        <begin position="75"/>
        <end position="107"/>
    </location>
</feature>
<feature type="chain" id="PRO_5044013543" evidence="2">
    <location>
        <begin position="27"/>
        <end position="107"/>
    </location>
</feature>
<protein>
    <submittedName>
        <fullName evidence="3">Uncharacterized protein</fullName>
    </submittedName>
</protein>
<evidence type="ECO:0000256" key="2">
    <source>
        <dbReference type="SAM" id="SignalP"/>
    </source>
</evidence>
<keyword evidence="4" id="KW-1185">Reference proteome</keyword>
<accession>A0AAW1RSU8</accession>
<reference evidence="3 4" key="1">
    <citation type="journal article" date="2024" name="Nat. Commun.">
        <title>Phylogenomics reveals the evolutionary origins of lichenization in chlorophyte algae.</title>
        <authorList>
            <person name="Puginier C."/>
            <person name="Libourel C."/>
            <person name="Otte J."/>
            <person name="Skaloud P."/>
            <person name="Haon M."/>
            <person name="Grisel S."/>
            <person name="Petersen M."/>
            <person name="Berrin J.G."/>
            <person name="Delaux P.M."/>
            <person name="Dal Grande F."/>
            <person name="Keller J."/>
        </authorList>
    </citation>
    <scope>NUCLEOTIDE SEQUENCE [LARGE SCALE GENOMIC DNA]</scope>
    <source>
        <strain evidence="3 4">SAG 2145</strain>
    </source>
</reference>
<dbReference type="AlphaFoldDB" id="A0AAW1RSU8"/>
<organism evidence="3 4">
    <name type="scientific">Apatococcus lobatus</name>
    <dbReference type="NCBI Taxonomy" id="904363"/>
    <lineage>
        <taxon>Eukaryota</taxon>
        <taxon>Viridiplantae</taxon>
        <taxon>Chlorophyta</taxon>
        <taxon>core chlorophytes</taxon>
        <taxon>Trebouxiophyceae</taxon>
        <taxon>Chlorellales</taxon>
        <taxon>Chlorellaceae</taxon>
        <taxon>Apatococcus</taxon>
    </lineage>
</organism>
<keyword evidence="2" id="KW-0732">Signal</keyword>
<evidence type="ECO:0000313" key="4">
    <source>
        <dbReference type="Proteomes" id="UP001438707"/>
    </source>
</evidence>
<proteinExistence type="predicted"/>
<evidence type="ECO:0000313" key="3">
    <source>
        <dbReference type="EMBL" id="KAK9836851.1"/>
    </source>
</evidence>
<name>A0AAW1RSU8_9CHLO</name>
<dbReference type="EMBL" id="JALJOS010000007">
    <property type="protein sequence ID" value="KAK9836851.1"/>
    <property type="molecule type" value="Genomic_DNA"/>
</dbReference>
<dbReference type="Proteomes" id="UP001438707">
    <property type="component" value="Unassembled WGS sequence"/>
</dbReference>